<gene>
    <name evidence="6" type="ORF">TCAL_07993</name>
</gene>
<feature type="compositionally biased region" description="Basic residues" evidence="3">
    <location>
        <begin position="875"/>
        <end position="888"/>
    </location>
</feature>
<evidence type="ECO:0000313" key="7">
    <source>
        <dbReference type="Proteomes" id="UP000318571"/>
    </source>
</evidence>
<feature type="region of interest" description="Disordered" evidence="3">
    <location>
        <begin position="915"/>
        <end position="1074"/>
    </location>
</feature>
<feature type="compositionally biased region" description="Low complexity" evidence="3">
    <location>
        <begin position="752"/>
        <end position="775"/>
    </location>
</feature>
<dbReference type="PANTHER" id="PTHR24255:SF31">
    <property type="entry name" value="CUBILIN-LIKE PROTEIN"/>
    <property type="match status" value="1"/>
</dbReference>
<feature type="region of interest" description="Disordered" evidence="3">
    <location>
        <begin position="418"/>
        <end position="473"/>
    </location>
</feature>
<dbReference type="Pfam" id="PF00431">
    <property type="entry name" value="CUB"/>
    <property type="match status" value="2"/>
</dbReference>
<feature type="compositionally biased region" description="Polar residues" evidence="3">
    <location>
        <begin position="424"/>
        <end position="462"/>
    </location>
</feature>
<evidence type="ECO:0000259" key="5">
    <source>
        <dbReference type="PROSITE" id="PS01180"/>
    </source>
</evidence>
<evidence type="ECO:0000256" key="4">
    <source>
        <dbReference type="SAM" id="SignalP"/>
    </source>
</evidence>
<dbReference type="OMA" id="SDANICF"/>
<dbReference type="GO" id="GO:0005615">
    <property type="term" value="C:extracellular space"/>
    <property type="evidence" value="ECO:0007669"/>
    <property type="project" value="TreeGrafter"/>
</dbReference>
<keyword evidence="4" id="KW-0732">Signal</keyword>
<dbReference type="SUPFAM" id="SSF49854">
    <property type="entry name" value="Spermadhesin, CUB domain"/>
    <property type="match status" value="2"/>
</dbReference>
<feature type="compositionally biased region" description="Low complexity" evidence="3">
    <location>
        <begin position="854"/>
        <end position="872"/>
    </location>
</feature>
<protein>
    <recommendedName>
        <fullName evidence="5">CUB domain-containing protein</fullName>
    </recommendedName>
</protein>
<dbReference type="CDD" id="cd00041">
    <property type="entry name" value="CUB"/>
    <property type="match status" value="2"/>
</dbReference>
<feature type="compositionally biased region" description="Polar residues" evidence="3">
    <location>
        <begin position="1048"/>
        <end position="1067"/>
    </location>
</feature>
<dbReference type="SMART" id="SM00042">
    <property type="entry name" value="CUB"/>
    <property type="match status" value="2"/>
</dbReference>
<comment type="caution">
    <text evidence="6">The sequence shown here is derived from an EMBL/GenBank/DDBJ whole genome shotgun (WGS) entry which is preliminary data.</text>
</comment>
<evidence type="ECO:0000256" key="3">
    <source>
        <dbReference type="SAM" id="MobiDB-lite"/>
    </source>
</evidence>
<reference evidence="6 7" key="1">
    <citation type="journal article" date="2018" name="Nat. Ecol. Evol.">
        <title>Genomic signatures of mitonuclear coevolution across populations of Tigriopus californicus.</title>
        <authorList>
            <person name="Barreto F.S."/>
            <person name="Watson E.T."/>
            <person name="Lima T.G."/>
            <person name="Willett C.S."/>
            <person name="Edmands S."/>
            <person name="Li W."/>
            <person name="Burton R.S."/>
        </authorList>
    </citation>
    <scope>NUCLEOTIDE SEQUENCE [LARGE SCALE GENOMIC DNA]</scope>
    <source>
        <strain evidence="6 7">San Diego</strain>
    </source>
</reference>
<dbReference type="AlphaFoldDB" id="A0A553PEY9"/>
<feature type="compositionally biased region" description="Basic residues" evidence="3">
    <location>
        <begin position="915"/>
        <end position="926"/>
    </location>
</feature>
<feature type="domain" description="CUB" evidence="5">
    <location>
        <begin position="1122"/>
        <end position="1228"/>
    </location>
</feature>
<proteinExistence type="predicted"/>
<keyword evidence="1" id="KW-1015">Disulfide bond</keyword>
<name>A0A553PEY9_TIGCA</name>
<keyword evidence="7" id="KW-1185">Reference proteome</keyword>
<dbReference type="Proteomes" id="UP000318571">
    <property type="component" value="Chromosome 5"/>
</dbReference>
<sequence length="1235" mass="135294">MKGSHLLRIVFLGLGISFALSHAQLFTNPSEWEEFLQNLQRRQVRQDPSSVSETSQSVTEQLKLVTEYQDDQPLYQKPQPQKVLSNPSLEPIDFDILVPDFAIEDNDYDDFNNDLVEVDEDVIGIVEARTIDQLAKLRLEKLTFDDNLTGGNRPCRASYSLTSFNLASFEGQDTNCTFEVIPSLPSICRLSLEFHHFISSARSGELCTTSGIQIGDGQRKCGNLTGKYEEIRFGDGPIEIQIISEDNANTSNDSSESIEYNITVRQINCAQPEDTKLMLAQADASTSEVTSLRQEQGCNEIYNLEEFIIQSPKYPNQYPASTDCSITVFASDANICFLELRFDEFRLEPSAVSDECANDYLEISDDNDLRQPRRYCGVFTGIRLLEIEGTKRFLFHSNERNNDLGYSIFVKQIQCDDPIPPSSESPARTTPSFNNDDTSSARPDFSTSRPNFSTSTASSTNRPPFVSTTTPNPFFTTFPTLPPSFGTTQNPFFTSSRPSFSSTEHPYFTTPKPNPNPGYFPPIPSYRPPVVQITPTFPPGGARPTFATGKPTFCSHNFGRDFGFDIELSQISCEEQPLISSSTSRPSYITPVPNLPDTIQEIGNSYGSPQSVVLMSSSDELGTPQLIGSLENSAHPIPIRAPVDDISNGIIPISAEYGGLLPIQFHHLQPSEPFAPEEGWNEVLPTARPHFNPEVNTNVPNGRPPFNPITPSERPPFNFGTPSVRPPFNPSFPVARPSDGSVLEPANPTGRPPFYSHSSSGSPPFNPSSSIGGSPYEPRNPTGRPPFNPRPSTGGSLYKPANPTGRPPFNPSIPMGRPPFTPYEPSPPGSTSDSNHPNDLYEVSDGATFVPNQSSYISPPSGSYGAPPSHYGRPTYHRPHRPHGKRKPKLLFPFTKILNSKRKLIHNVLSKLRKPRFFQKHKKNKRPSSGYGVPHEPPLGSGYGAPQGRPIGSNYGVPQGPPVGSGYGIPKGPPLGSSYGAPQSPPFGSDYGMSLGSSNNLSPQGPNSSPGISNQHQGKPNYQPDNVLPLPTARPPFDTPSGPALSPGGSNHFPSHESNPSYTNPSLPTARPPFNRSQLVEKDIGTKLQNEVLTSYDVPIIPGTSNNVGPGFEVPSKPIVNCGTTTQENEFILQSPGYPKDYQNLVDCYFEVIPAPNSCFLHLSLIDFIVEESLGCVEDYLELDGTRVCGQQSGKEVVLSLRQNSWKIPFKSDSRGTCRGFQIAGRQECVGSISE</sequence>
<dbReference type="InterPro" id="IPR035914">
    <property type="entry name" value="Sperma_CUB_dom_sf"/>
</dbReference>
<accession>A0A553PEY9</accession>
<dbReference type="PANTHER" id="PTHR24255">
    <property type="entry name" value="COMPLEMENT COMPONENT 1, S SUBCOMPONENT-RELATED"/>
    <property type="match status" value="1"/>
</dbReference>
<dbReference type="PROSITE" id="PS01180">
    <property type="entry name" value="CUB"/>
    <property type="match status" value="2"/>
</dbReference>
<feature type="compositionally biased region" description="Polar residues" evidence="3">
    <location>
        <begin position="995"/>
        <end position="1024"/>
    </location>
</feature>
<feature type="chain" id="PRO_5021966933" description="CUB domain-containing protein" evidence="4">
    <location>
        <begin position="24"/>
        <end position="1235"/>
    </location>
</feature>
<dbReference type="GO" id="GO:0004252">
    <property type="term" value="F:serine-type endopeptidase activity"/>
    <property type="evidence" value="ECO:0007669"/>
    <property type="project" value="TreeGrafter"/>
</dbReference>
<organism evidence="6 7">
    <name type="scientific">Tigriopus californicus</name>
    <name type="common">Marine copepod</name>
    <dbReference type="NCBI Taxonomy" id="6832"/>
    <lineage>
        <taxon>Eukaryota</taxon>
        <taxon>Metazoa</taxon>
        <taxon>Ecdysozoa</taxon>
        <taxon>Arthropoda</taxon>
        <taxon>Crustacea</taxon>
        <taxon>Multicrustacea</taxon>
        <taxon>Hexanauplia</taxon>
        <taxon>Copepoda</taxon>
        <taxon>Harpacticoida</taxon>
        <taxon>Harpacticidae</taxon>
        <taxon>Tigriopus</taxon>
    </lineage>
</organism>
<feature type="compositionally biased region" description="Pro residues" evidence="3">
    <location>
        <begin position="805"/>
        <end position="828"/>
    </location>
</feature>
<feature type="compositionally biased region" description="Low complexity" evidence="3">
    <location>
        <begin position="463"/>
        <end position="473"/>
    </location>
</feature>
<evidence type="ECO:0000256" key="2">
    <source>
        <dbReference type="PROSITE-ProRule" id="PRU00059"/>
    </source>
</evidence>
<feature type="domain" description="CUB" evidence="5">
    <location>
        <begin position="298"/>
        <end position="413"/>
    </location>
</feature>
<dbReference type="Gene3D" id="2.60.120.290">
    <property type="entry name" value="Spermadhesin, CUB domain"/>
    <property type="match status" value="2"/>
</dbReference>
<feature type="region of interest" description="Disordered" evidence="3">
    <location>
        <begin position="693"/>
        <end position="888"/>
    </location>
</feature>
<evidence type="ECO:0000256" key="1">
    <source>
        <dbReference type="ARBA" id="ARBA00023157"/>
    </source>
</evidence>
<dbReference type="InterPro" id="IPR000859">
    <property type="entry name" value="CUB_dom"/>
</dbReference>
<dbReference type="EMBL" id="VCGU01000004">
    <property type="protein sequence ID" value="TRY76243.1"/>
    <property type="molecule type" value="Genomic_DNA"/>
</dbReference>
<evidence type="ECO:0000313" key="6">
    <source>
        <dbReference type="EMBL" id="TRY76243.1"/>
    </source>
</evidence>
<comment type="caution">
    <text evidence="2">Lacks conserved residue(s) required for the propagation of feature annotation.</text>
</comment>
<feature type="signal peptide" evidence="4">
    <location>
        <begin position="1"/>
        <end position="23"/>
    </location>
</feature>